<evidence type="ECO:0000256" key="3">
    <source>
        <dbReference type="ARBA" id="ARBA00012202"/>
    </source>
</evidence>
<dbReference type="PANTHER" id="PTHR11920:SF485">
    <property type="entry name" value="RECEPTOR-TYPE GUANYLATE CYCLASE DAF-11"/>
    <property type="match status" value="1"/>
</dbReference>
<dbReference type="InterPro" id="IPR050401">
    <property type="entry name" value="Cyclic_nucleotide_synthase"/>
</dbReference>
<protein>
    <recommendedName>
        <fullName evidence="3">guanylate cyclase</fullName>
        <ecNumber evidence="3">4.6.1.2</ecNumber>
    </recommendedName>
</protein>
<evidence type="ECO:0000313" key="14">
    <source>
        <dbReference type="EMBL" id="GMT03246.1"/>
    </source>
</evidence>
<dbReference type="InterPro" id="IPR029787">
    <property type="entry name" value="Nucleotide_cyclase"/>
</dbReference>
<dbReference type="InterPro" id="IPR000719">
    <property type="entry name" value="Prot_kinase_dom"/>
</dbReference>
<dbReference type="PANTHER" id="PTHR11920">
    <property type="entry name" value="GUANYLYL CYCLASE"/>
    <property type="match status" value="1"/>
</dbReference>
<dbReference type="Pfam" id="PF00211">
    <property type="entry name" value="Guanylate_cyc"/>
    <property type="match status" value="1"/>
</dbReference>
<dbReference type="InterPro" id="IPR001054">
    <property type="entry name" value="A/G_cyclase"/>
</dbReference>
<keyword evidence="10" id="KW-0141">cGMP biosynthesis</keyword>
<keyword evidence="9" id="KW-0456">Lyase</keyword>
<evidence type="ECO:0000259" key="13">
    <source>
        <dbReference type="PROSITE" id="PS50125"/>
    </source>
</evidence>
<evidence type="ECO:0000256" key="1">
    <source>
        <dbReference type="ARBA" id="ARBA00001436"/>
    </source>
</evidence>
<sequence>SELHYYAPEIRKFWKDHHEKGRNNMGPIDPEIEKKADIFSFGMVIYEVLYKEKFVTIPHDYGVPVEDEFNIGDAPNYLFHFEAEEKIPDTIDVPEDEEIHADISKNMQLCWNRDPDRRPALLMLRRITDATLKVSGSLVDQMIKNLDNYTLNLENLVKERTSQLEDEQNAADNLLLELLPISVANDLKSGKQVEARSFKDATILYSDIVGFTSLSSESTPMEVVRLLSGIFQAFDRIFSRQDAYKVETIGDAYMIASGVPESSKNHVSNVAHVALQNKE</sequence>
<evidence type="ECO:0000256" key="4">
    <source>
        <dbReference type="ARBA" id="ARBA00022692"/>
    </source>
</evidence>
<keyword evidence="7" id="KW-0472">Membrane</keyword>
<feature type="domain" description="Protein kinase" evidence="12">
    <location>
        <begin position="1"/>
        <end position="132"/>
    </location>
</feature>
<dbReference type="InterPro" id="IPR001245">
    <property type="entry name" value="Ser-Thr/Tyr_kinase_cat_dom"/>
</dbReference>
<comment type="subcellular location">
    <subcellularLocation>
        <location evidence="2">Membrane</location>
        <topology evidence="2">Single-pass membrane protein</topology>
    </subcellularLocation>
</comment>
<keyword evidence="4" id="KW-0812">Transmembrane</keyword>
<dbReference type="SMART" id="SM00044">
    <property type="entry name" value="CYCc"/>
    <property type="match status" value="1"/>
</dbReference>
<dbReference type="Gene3D" id="6.10.250.780">
    <property type="match status" value="1"/>
</dbReference>
<dbReference type="Pfam" id="PF07714">
    <property type="entry name" value="PK_Tyr_Ser-Thr"/>
    <property type="match status" value="1"/>
</dbReference>
<dbReference type="InterPro" id="IPR011009">
    <property type="entry name" value="Kinase-like_dom_sf"/>
</dbReference>
<gene>
    <name evidence="14" type="ORF">PENTCL1PPCAC_25420</name>
    <name evidence="15" type="ORF">PENTCL1PPCAC_25421</name>
</gene>
<evidence type="ECO:0000256" key="11">
    <source>
        <dbReference type="SAM" id="Coils"/>
    </source>
</evidence>
<evidence type="ECO:0000256" key="7">
    <source>
        <dbReference type="ARBA" id="ARBA00023136"/>
    </source>
</evidence>
<dbReference type="EC" id="4.6.1.2" evidence="3"/>
<dbReference type="GO" id="GO:0005886">
    <property type="term" value="C:plasma membrane"/>
    <property type="evidence" value="ECO:0007669"/>
    <property type="project" value="TreeGrafter"/>
</dbReference>
<keyword evidence="11" id="KW-0175">Coiled coil</keyword>
<dbReference type="SUPFAM" id="SSF55073">
    <property type="entry name" value="Nucleotide cyclase"/>
    <property type="match status" value="1"/>
</dbReference>
<comment type="caution">
    <text evidence="14">The sequence shown here is derived from an EMBL/GenBank/DDBJ whole genome shotgun (WGS) entry which is preliminary data.</text>
</comment>
<name>A0AAV5U9V4_9BILA</name>
<dbReference type="GO" id="GO:0004672">
    <property type="term" value="F:protein kinase activity"/>
    <property type="evidence" value="ECO:0007669"/>
    <property type="project" value="InterPro"/>
</dbReference>
<evidence type="ECO:0000256" key="2">
    <source>
        <dbReference type="ARBA" id="ARBA00004167"/>
    </source>
</evidence>
<evidence type="ECO:0000256" key="8">
    <source>
        <dbReference type="ARBA" id="ARBA00023180"/>
    </source>
</evidence>
<dbReference type="GO" id="GO:0004383">
    <property type="term" value="F:guanylate cyclase activity"/>
    <property type="evidence" value="ECO:0007669"/>
    <property type="project" value="UniProtKB-EC"/>
</dbReference>
<dbReference type="PROSITE" id="PS50011">
    <property type="entry name" value="PROTEIN_KINASE_DOM"/>
    <property type="match status" value="1"/>
</dbReference>
<dbReference type="Proteomes" id="UP001432027">
    <property type="component" value="Unassembled WGS sequence"/>
</dbReference>
<evidence type="ECO:0000259" key="12">
    <source>
        <dbReference type="PROSITE" id="PS50011"/>
    </source>
</evidence>
<feature type="coiled-coil region" evidence="11">
    <location>
        <begin position="139"/>
        <end position="177"/>
    </location>
</feature>
<organism evidence="14 16">
    <name type="scientific">Pristionchus entomophagus</name>
    <dbReference type="NCBI Taxonomy" id="358040"/>
    <lineage>
        <taxon>Eukaryota</taxon>
        <taxon>Metazoa</taxon>
        <taxon>Ecdysozoa</taxon>
        <taxon>Nematoda</taxon>
        <taxon>Chromadorea</taxon>
        <taxon>Rhabditida</taxon>
        <taxon>Rhabditina</taxon>
        <taxon>Diplogasteromorpha</taxon>
        <taxon>Diplogasteroidea</taxon>
        <taxon>Neodiplogasteridae</taxon>
        <taxon>Pristionchus</taxon>
    </lineage>
</organism>
<comment type="catalytic activity">
    <reaction evidence="1">
        <text>GTP = 3',5'-cyclic GMP + diphosphate</text>
        <dbReference type="Rhea" id="RHEA:13665"/>
        <dbReference type="ChEBI" id="CHEBI:33019"/>
        <dbReference type="ChEBI" id="CHEBI:37565"/>
        <dbReference type="ChEBI" id="CHEBI:57746"/>
        <dbReference type="EC" id="4.6.1.2"/>
    </reaction>
</comment>
<dbReference type="Gene3D" id="3.30.70.1230">
    <property type="entry name" value="Nucleotide cyclase"/>
    <property type="match status" value="1"/>
</dbReference>
<dbReference type="PROSITE" id="PS50125">
    <property type="entry name" value="GUANYLATE_CYCLASE_2"/>
    <property type="match status" value="1"/>
</dbReference>
<dbReference type="GO" id="GO:0035556">
    <property type="term" value="P:intracellular signal transduction"/>
    <property type="evidence" value="ECO:0007669"/>
    <property type="project" value="InterPro"/>
</dbReference>
<evidence type="ECO:0000256" key="6">
    <source>
        <dbReference type="ARBA" id="ARBA00022989"/>
    </source>
</evidence>
<dbReference type="GO" id="GO:0007168">
    <property type="term" value="P:receptor guanylyl cyclase signaling pathway"/>
    <property type="evidence" value="ECO:0007669"/>
    <property type="project" value="TreeGrafter"/>
</dbReference>
<dbReference type="EMBL" id="BTSX01000006">
    <property type="protein sequence ID" value="GMT03247.1"/>
    <property type="molecule type" value="Genomic_DNA"/>
</dbReference>
<dbReference type="GO" id="GO:0004016">
    <property type="term" value="F:adenylate cyclase activity"/>
    <property type="evidence" value="ECO:0007669"/>
    <property type="project" value="TreeGrafter"/>
</dbReference>
<dbReference type="SUPFAM" id="SSF56112">
    <property type="entry name" value="Protein kinase-like (PK-like)"/>
    <property type="match status" value="1"/>
</dbReference>
<dbReference type="GO" id="GO:0005524">
    <property type="term" value="F:ATP binding"/>
    <property type="evidence" value="ECO:0007669"/>
    <property type="project" value="InterPro"/>
</dbReference>
<reference evidence="14" key="1">
    <citation type="submission" date="2023-10" db="EMBL/GenBank/DDBJ databases">
        <title>Genome assembly of Pristionchus species.</title>
        <authorList>
            <person name="Yoshida K."/>
            <person name="Sommer R.J."/>
        </authorList>
    </citation>
    <scope>NUCLEOTIDE SEQUENCE</scope>
    <source>
        <strain evidence="14">RS0144</strain>
    </source>
</reference>
<dbReference type="GO" id="GO:0001653">
    <property type="term" value="F:peptide receptor activity"/>
    <property type="evidence" value="ECO:0007669"/>
    <property type="project" value="TreeGrafter"/>
</dbReference>
<evidence type="ECO:0000256" key="5">
    <source>
        <dbReference type="ARBA" id="ARBA00022741"/>
    </source>
</evidence>
<feature type="domain" description="Guanylate cyclase" evidence="13">
    <location>
        <begin position="202"/>
        <end position="279"/>
    </location>
</feature>
<dbReference type="CDD" id="cd07302">
    <property type="entry name" value="CHD"/>
    <property type="match status" value="1"/>
</dbReference>
<proteinExistence type="predicted"/>
<evidence type="ECO:0000256" key="10">
    <source>
        <dbReference type="ARBA" id="ARBA00023293"/>
    </source>
</evidence>
<feature type="non-terminal residue" evidence="14">
    <location>
        <position position="279"/>
    </location>
</feature>
<evidence type="ECO:0000256" key="9">
    <source>
        <dbReference type="ARBA" id="ARBA00023239"/>
    </source>
</evidence>
<evidence type="ECO:0000313" key="16">
    <source>
        <dbReference type="Proteomes" id="UP001432027"/>
    </source>
</evidence>
<keyword evidence="5" id="KW-0547">Nucleotide-binding</keyword>
<dbReference type="Gene3D" id="1.10.510.10">
    <property type="entry name" value="Transferase(Phosphotransferase) domain 1"/>
    <property type="match status" value="1"/>
</dbReference>
<accession>A0AAV5U9V4</accession>
<keyword evidence="16" id="KW-1185">Reference proteome</keyword>
<keyword evidence="6" id="KW-1133">Transmembrane helix</keyword>
<keyword evidence="8" id="KW-0325">Glycoprotein</keyword>
<dbReference type="EMBL" id="BTSX01000006">
    <property type="protein sequence ID" value="GMT03246.1"/>
    <property type="molecule type" value="Genomic_DNA"/>
</dbReference>
<evidence type="ECO:0000313" key="15">
    <source>
        <dbReference type="EMBL" id="GMT03247.1"/>
    </source>
</evidence>
<feature type="non-terminal residue" evidence="14">
    <location>
        <position position="1"/>
    </location>
</feature>
<dbReference type="AlphaFoldDB" id="A0AAV5U9V4"/>